<feature type="domain" description="Ketopantoate reductase C-terminal" evidence="1">
    <location>
        <begin position="48"/>
        <end position="167"/>
    </location>
</feature>
<dbReference type="SUPFAM" id="SSF48179">
    <property type="entry name" value="6-phosphogluconate dehydrogenase C-terminal domain-like"/>
    <property type="match status" value="1"/>
</dbReference>
<name>A0ABU1ZE67_9BURK</name>
<dbReference type="InterPro" id="IPR051402">
    <property type="entry name" value="KPR-Related"/>
</dbReference>
<reference evidence="2 3" key="1">
    <citation type="submission" date="2023-07" db="EMBL/GenBank/DDBJ databases">
        <title>Sorghum-associated microbial communities from plants grown in Nebraska, USA.</title>
        <authorList>
            <person name="Schachtman D."/>
        </authorList>
    </citation>
    <scope>NUCLEOTIDE SEQUENCE [LARGE SCALE GENOMIC DNA]</scope>
    <source>
        <strain evidence="2 3">BE310</strain>
    </source>
</reference>
<comment type="caution">
    <text evidence="2">The sequence shown here is derived from an EMBL/GenBank/DDBJ whole genome shotgun (WGS) entry which is preliminary data.</text>
</comment>
<evidence type="ECO:0000259" key="1">
    <source>
        <dbReference type="Pfam" id="PF08546"/>
    </source>
</evidence>
<gene>
    <name evidence="2" type="ORF">J2X16_004295</name>
</gene>
<dbReference type="Pfam" id="PF08546">
    <property type="entry name" value="ApbA_C"/>
    <property type="match status" value="1"/>
</dbReference>
<evidence type="ECO:0000313" key="3">
    <source>
        <dbReference type="Proteomes" id="UP001180536"/>
    </source>
</evidence>
<dbReference type="EMBL" id="JAVDXQ010000006">
    <property type="protein sequence ID" value="MDR7298927.1"/>
    <property type="molecule type" value="Genomic_DNA"/>
</dbReference>
<dbReference type="Gene3D" id="1.10.1040.10">
    <property type="entry name" value="N-(1-d-carboxylethyl)-l-norvaline Dehydrogenase, domain 2"/>
    <property type="match status" value="1"/>
</dbReference>
<dbReference type="InterPro" id="IPR013328">
    <property type="entry name" value="6PGD_dom2"/>
</dbReference>
<sequence length="173" mass="18196">MDIPALRTAPGRAIQHRRGRLRVPEGAMGAGFVALFANTGIDVSESPDFQTEAWKKLCLNAAGAFSAVLLKPAVIARHAGVARLMGRLISEGVEVARAEGAVIDDALQDAILDGYRANPAGVNSLHADRLAGRAMEIDARNGVIVRLGRKHGIPTPMNEMVVALLEASLMGVG</sequence>
<dbReference type="PANTHER" id="PTHR21708">
    <property type="entry name" value="PROBABLE 2-DEHYDROPANTOATE 2-REDUCTASE"/>
    <property type="match status" value="1"/>
</dbReference>
<accession>A0ABU1ZE67</accession>
<dbReference type="InterPro" id="IPR013752">
    <property type="entry name" value="KPA_reductase"/>
</dbReference>
<proteinExistence type="predicted"/>
<dbReference type="PANTHER" id="PTHR21708:SF26">
    <property type="entry name" value="2-DEHYDROPANTOATE 2-REDUCTASE"/>
    <property type="match status" value="1"/>
</dbReference>
<protein>
    <submittedName>
        <fullName evidence="2">2-dehydropantoate 2-reductase</fullName>
    </submittedName>
</protein>
<keyword evidence="3" id="KW-1185">Reference proteome</keyword>
<dbReference type="Proteomes" id="UP001180536">
    <property type="component" value="Unassembled WGS sequence"/>
</dbReference>
<organism evidence="2 3">
    <name type="scientific">Pelomonas aquatica</name>
    <dbReference type="NCBI Taxonomy" id="431058"/>
    <lineage>
        <taxon>Bacteria</taxon>
        <taxon>Pseudomonadati</taxon>
        <taxon>Pseudomonadota</taxon>
        <taxon>Betaproteobacteria</taxon>
        <taxon>Burkholderiales</taxon>
        <taxon>Sphaerotilaceae</taxon>
        <taxon>Roseateles</taxon>
    </lineage>
</organism>
<dbReference type="InterPro" id="IPR008927">
    <property type="entry name" value="6-PGluconate_DH-like_C_sf"/>
</dbReference>
<evidence type="ECO:0000313" key="2">
    <source>
        <dbReference type="EMBL" id="MDR7298927.1"/>
    </source>
</evidence>